<proteinExistence type="predicted"/>
<name>A0ABS4NEG1_9THEO</name>
<gene>
    <name evidence="3" type="ORF">J2Z80_001570</name>
</gene>
<keyword evidence="1" id="KW-0808">Transferase</keyword>
<feature type="domain" description="Methyltransferase type 11" evidence="2">
    <location>
        <begin position="24"/>
        <end position="121"/>
    </location>
</feature>
<evidence type="ECO:0000313" key="3">
    <source>
        <dbReference type="EMBL" id="MBP2072047.1"/>
    </source>
</evidence>
<dbReference type="CDD" id="cd02440">
    <property type="entry name" value="AdoMet_MTases"/>
    <property type="match status" value="1"/>
</dbReference>
<accession>A0ABS4NEG1</accession>
<keyword evidence="3" id="KW-0830">Ubiquinone</keyword>
<keyword evidence="4" id="KW-1185">Reference proteome</keyword>
<dbReference type="EMBL" id="JAGGLT010000015">
    <property type="protein sequence ID" value="MBP2072047.1"/>
    <property type="molecule type" value="Genomic_DNA"/>
</dbReference>
<sequence length="179" mass="20257">MAIDIESDLKRALDLLGEGHVFALDVGTGRARMAYALARYGYDVVSLEYNIDTLKKAKEIISNEDVGDKILFVHGDAHKMPFIDESFEVVTSYNAMHHMSDYRIAIDEMMRVLKSGGKILITELNDLGKERVAEAHRQRGSLHEAKIDIYDVVNYIKDKYNINGEISKGELIDIFYGVK</sequence>
<protein>
    <submittedName>
        <fullName evidence="3">Ubiquinone/menaquinone biosynthesis C-methylase UbiE</fullName>
    </submittedName>
</protein>
<dbReference type="Gene3D" id="3.40.50.150">
    <property type="entry name" value="Vaccinia Virus protein VP39"/>
    <property type="match status" value="1"/>
</dbReference>
<evidence type="ECO:0000259" key="2">
    <source>
        <dbReference type="Pfam" id="PF08241"/>
    </source>
</evidence>
<dbReference type="PANTHER" id="PTHR44068:SF11">
    <property type="entry name" value="GERANYL DIPHOSPHATE 2-C-METHYLTRANSFERASE"/>
    <property type="match status" value="1"/>
</dbReference>
<organism evidence="3 4">
    <name type="scientific">Thermoanaerobacterium butyriciformans</name>
    <dbReference type="NCBI Taxonomy" id="1702242"/>
    <lineage>
        <taxon>Bacteria</taxon>
        <taxon>Bacillati</taxon>
        <taxon>Bacillota</taxon>
        <taxon>Clostridia</taxon>
        <taxon>Thermoanaerobacterales</taxon>
        <taxon>Thermoanaerobacteraceae</taxon>
        <taxon>Thermoanaerobacterium</taxon>
    </lineage>
</organism>
<dbReference type="InterPro" id="IPR050447">
    <property type="entry name" value="Erg6_SMT_methyltransf"/>
</dbReference>
<dbReference type="InterPro" id="IPR013216">
    <property type="entry name" value="Methyltransf_11"/>
</dbReference>
<evidence type="ECO:0000313" key="4">
    <source>
        <dbReference type="Proteomes" id="UP001166402"/>
    </source>
</evidence>
<reference evidence="3" key="1">
    <citation type="submission" date="2021-03" db="EMBL/GenBank/DDBJ databases">
        <title>Genomic Encyclopedia of Type Strains, Phase IV (KMG-IV): sequencing the most valuable type-strain genomes for metagenomic binning, comparative biology and taxonomic classification.</title>
        <authorList>
            <person name="Goeker M."/>
        </authorList>
    </citation>
    <scope>NUCLEOTIDE SEQUENCE</scope>
    <source>
        <strain evidence="3">DSM 101588</strain>
    </source>
</reference>
<dbReference type="Proteomes" id="UP001166402">
    <property type="component" value="Unassembled WGS sequence"/>
</dbReference>
<dbReference type="InterPro" id="IPR029063">
    <property type="entry name" value="SAM-dependent_MTases_sf"/>
</dbReference>
<dbReference type="PANTHER" id="PTHR44068">
    <property type="entry name" value="ZGC:194242"/>
    <property type="match status" value="1"/>
</dbReference>
<comment type="caution">
    <text evidence="3">The sequence shown here is derived from an EMBL/GenBank/DDBJ whole genome shotgun (WGS) entry which is preliminary data.</text>
</comment>
<dbReference type="Pfam" id="PF08241">
    <property type="entry name" value="Methyltransf_11"/>
    <property type="match status" value="1"/>
</dbReference>
<dbReference type="SUPFAM" id="SSF53335">
    <property type="entry name" value="S-adenosyl-L-methionine-dependent methyltransferases"/>
    <property type="match status" value="1"/>
</dbReference>
<evidence type="ECO:0000256" key="1">
    <source>
        <dbReference type="ARBA" id="ARBA00022679"/>
    </source>
</evidence>